<evidence type="ECO:0000313" key="2">
    <source>
        <dbReference type="Proteomes" id="UP000276417"/>
    </source>
</evidence>
<dbReference type="GO" id="GO:0016740">
    <property type="term" value="F:transferase activity"/>
    <property type="evidence" value="ECO:0007669"/>
    <property type="project" value="UniProtKB-KW"/>
</dbReference>
<reference evidence="1 2" key="1">
    <citation type="submission" date="2018-11" db="EMBL/GenBank/DDBJ databases">
        <title>Deinococcus shelandsis sp. nov., isolated from South Shetland Islands soil of Antarctica.</title>
        <authorList>
            <person name="Tian J."/>
        </authorList>
    </citation>
    <scope>NUCLEOTIDE SEQUENCE [LARGE SCALE GENOMIC DNA]</scope>
    <source>
        <strain evidence="1 2">S14-83T</strain>
    </source>
</reference>
<dbReference type="InterPro" id="IPR009267">
    <property type="entry name" value="NTP_transf_6"/>
</dbReference>
<organism evidence="1 2">
    <name type="scientific">Deinococcus psychrotolerans</name>
    <dbReference type="NCBI Taxonomy" id="2489213"/>
    <lineage>
        <taxon>Bacteria</taxon>
        <taxon>Thermotogati</taxon>
        <taxon>Deinococcota</taxon>
        <taxon>Deinococci</taxon>
        <taxon>Deinococcales</taxon>
        <taxon>Deinococcaceae</taxon>
        <taxon>Deinococcus</taxon>
    </lineage>
</organism>
<dbReference type="Pfam" id="PF06042">
    <property type="entry name" value="NTP_transf_6"/>
    <property type="match status" value="1"/>
</dbReference>
<protein>
    <submittedName>
        <fullName evidence="1">Nucleotidyltransferase family protein</fullName>
    </submittedName>
</protein>
<dbReference type="Proteomes" id="UP000276417">
    <property type="component" value="Chromosome 1"/>
</dbReference>
<dbReference type="PANTHER" id="PTHR39166:SF1">
    <property type="entry name" value="BLL1166 PROTEIN"/>
    <property type="match status" value="1"/>
</dbReference>
<dbReference type="OrthoDB" id="1901124at2"/>
<sequence>MGEAEFRAAALSNPVNAALLERLGELAVPQLFLVAGCLFQTVWNVRSNRPPAEGLRDYDIFYWDEDTSYEAEDAAIRRAETLYADLGVRIEVRNQARVHLWFGDKYGHPRPPISSAEEGIKQFLVLCTCVGMDAEGGVYAPYGFDDLSAGILRPNPLNHTPELYAAKAADYQRRWPWLRLADG</sequence>
<dbReference type="PANTHER" id="PTHR39166">
    <property type="entry name" value="BLL1166 PROTEIN"/>
    <property type="match status" value="1"/>
</dbReference>
<dbReference type="KEGG" id="dph:EHF33_00260"/>
<proteinExistence type="predicted"/>
<evidence type="ECO:0000313" key="1">
    <source>
        <dbReference type="EMBL" id="AZI43680.1"/>
    </source>
</evidence>
<dbReference type="EMBL" id="CP034183">
    <property type="protein sequence ID" value="AZI43680.1"/>
    <property type="molecule type" value="Genomic_DNA"/>
</dbReference>
<keyword evidence="1" id="KW-0808">Transferase</keyword>
<keyword evidence="2" id="KW-1185">Reference proteome</keyword>
<gene>
    <name evidence="1" type="ORF">EHF33_00260</name>
</gene>
<dbReference type="AlphaFoldDB" id="A0A3G8YFM7"/>
<accession>A0A3G8YFM7</accession>
<name>A0A3G8YFM7_9DEIO</name>